<sequence length="421" mass="45973">MIAGWQISFLWVLTLKTVLLLSTYPIASPRHGGQVRVANIAKTFGENGWSVTHLAVYEPEGYPPSTLGGNDVSFPADSEFRKYKGTYVPLINDLLSGEFAASERGGFADILNKLPPAIDVIHVEQPWLWPLVLKIHQMPQYAHACLIYGSQNIEAPLKQEILDSYGIKGAESVIADIETLERKAALEADIAVAVTQADFDILEAWGAKKPLLASNGIAPWSAKPELLASWKERLPKSPWILYVASAHPPNFTGFNECLGSSLACIPPDSKLVVVGSVCEHLETTLRDSRWGQLNLSRLQLLYMLPDEDLDAVKTLAHAFLLPIPHGGGSNIKTAEAIYSGKYVIGTESAFRGFERHLDLPEISVARTPSEFHAAIRMRLTGPATIDGSGPDRATREPLTWARSLESIPLAAAQVIEKKAQA</sequence>
<gene>
    <name evidence="1" type="ORF">ACGSLL_17775</name>
</gene>
<name>A0ABW7DDT8_9PSED</name>
<keyword evidence="2" id="KW-1185">Reference proteome</keyword>
<dbReference type="RefSeq" id="WP_394507347.1">
    <property type="nucleotide sequence ID" value="NZ_JBIEIL010000008.1"/>
</dbReference>
<dbReference type="EMBL" id="JBIEIL010000008">
    <property type="protein sequence ID" value="MFG6206213.1"/>
    <property type="molecule type" value="Genomic_DNA"/>
</dbReference>
<evidence type="ECO:0008006" key="3">
    <source>
        <dbReference type="Google" id="ProtNLM"/>
    </source>
</evidence>
<evidence type="ECO:0000313" key="1">
    <source>
        <dbReference type="EMBL" id="MFG6206213.1"/>
    </source>
</evidence>
<proteinExistence type="predicted"/>
<evidence type="ECO:0000313" key="2">
    <source>
        <dbReference type="Proteomes" id="UP001605918"/>
    </source>
</evidence>
<protein>
    <recommendedName>
        <fullName evidence="3">Glycosyltransferase</fullName>
    </recommendedName>
</protein>
<dbReference type="Gene3D" id="3.40.50.2000">
    <property type="entry name" value="Glycogen Phosphorylase B"/>
    <property type="match status" value="2"/>
</dbReference>
<dbReference type="SUPFAM" id="SSF53756">
    <property type="entry name" value="UDP-Glycosyltransferase/glycogen phosphorylase"/>
    <property type="match status" value="1"/>
</dbReference>
<organism evidence="1 2">
    <name type="scientific">Pseudomonas retamae</name>
    <dbReference type="NCBI Taxonomy" id="702110"/>
    <lineage>
        <taxon>Bacteria</taxon>
        <taxon>Pseudomonadati</taxon>
        <taxon>Pseudomonadota</taxon>
        <taxon>Gammaproteobacteria</taxon>
        <taxon>Pseudomonadales</taxon>
        <taxon>Pseudomonadaceae</taxon>
        <taxon>Pseudomonas</taxon>
    </lineage>
</organism>
<accession>A0ABW7DDT8</accession>
<dbReference type="Proteomes" id="UP001605918">
    <property type="component" value="Unassembled WGS sequence"/>
</dbReference>
<comment type="caution">
    <text evidence="1">The sequence shown here is derived from an EMBL/GenBank/DDBJ whole genome shotgun (WGS) entry which is preliminary data.</text>
</comment>
<reference evidence="1 2" key="1">
    <citation type="submission" date="2024-10" db="EMBL/GenBank/DDBJ databases">
        <title>Whole genome of Pseudomonas sp Strain RB5.</title>
        <authorList>
            <person name="Selami N."/>
        </authorList>
    </citation>
    <scope>NUCLEOTIDE SEQUENCE [LARGE SCALE GENOMIC DNA]</scope>
    <source>
        <strain evidence="1 2">RB5</strain>
    </source>
</reference>